<dbReference type="EMBL" id="GL732558">
    <property type="protein sequence ID" value="EFX78292.1"/>
    <property type="molecule type" value="Genomic_DNA"/>
</dbReference>
<keyword evidence="4" id="KW-0788">Thiol protease</keyword>
<dbReference type="SUPFAM" id="SSF54001">
    <property type="entry name" value="Cysteine proteinases"/>
    <property type="match status" value="1"/>
</dbReference>
<dbReference type="InterPro" id="IPR039417">
    <property type="entry name" value="Peptidase_C1A_papain-like"/>
</dbReference>
<dbReference type="InterPro" id="IPR013128">
    <property type="entry name" value="Peptidase_C1A"/>
</dbReference>
<feature type="domain" description="Cathepsin propeptide inhibitor" evidence="9">
    <location>
        <begin position="25"/>
        <end position="82"/>
    </location>
</feature>
<dbReference type="Pfam" id="PF00112">
    <property type="entry name" value="Peptidase_C1"/>
    <property type="match status" value="1"/>
</dbReference>
<dbReference type="OMA" id="GCCNSAG"/>
<keyword evidence="11" id="KW-1185">Reference proteome</keyword>
<keyword evidence="3" id="KW-0378">Hydrolase</keyword>
<sequence length="328" mass="36333">MKLFFAFAIIAIALSVVYGAPADPWNEYKTKHGKKFGSTAEDAQRKKLFLAKDALIAKHNSQPKASYQLEHNEFSDMTPAELSQYLGAVKPANKTRSLESMVRLEMETRQLPDSLDYRTDSCLPGVRNQKQCGSCWAFAAITPLEFARCKKHGALRAISEQQLVDCEPYDYGCGGGWYTNAWYYLQYEAGGAAKRSLYPYTATDNTCAFSSSMIGAKISSYGDLPSFDAAYMQSVLQDYGPISVAIAVTDSFFSYASGVYTDVECDDPNAYVNHAVVVVGWGTDNGIDYWIVRNSWGTKWGSAGYILMERGVNKCKIEKYPATILSVV</sequence>
<name>E9GQP9_DAPPU</name>
<feature type="domain" description="Peptidase C1A papain C-terminal" evidence="8">
    <location>
        <begin position="111"/>
        <end position="325"/>
    </location>
</feature>
<dbReference type="PROSITE" id="PS00639">
    <property type="entry name" value="THIOL_PROTEASE_HIS"/>
    <property type="match status" value="1"/>
</dbReference>
<dbReference type="Pfam" id="PF08246">
    <property type="entry name" value="Inhibitor_I29"/>
    <property type="match status" value="1"/>
</dbReference>
<dbReference type="InterPro" id="IPR038765">
    <property type="entry name" value="Papain-like_cys_pep_sf"/>
</dbReference>
<dbReference type="KEGG" id="dpx:DAPPUDRAFT_305243"/>
<gene>
    <name evidence="10" type="ORF">DAPPUDRAFT_305243</name>
</gene>
<evidence type="ECO:0000259" key="8">
    <source>
        <dbReference type="SMART" id="SM00645"/>
    </source>
</evidence>
<dbReference type="SMART" id="SM00848">
    <property type="entry name" value="Inhibitor_I29"/>
    <property type="match status" value="1"/>
</dbReference>
<dbReference type="InParanoid" id="E9GQP9"/>
<dbReference type="GO" id="GO:0005615">
    <property type="term" value="C:extracellular space"/>
    <property type="evidence" value="ECO:0000318"/>
    <property type="project" value="GO_Central"/>
</dbReference>
<dbReference type="SMART" id="SM00645">
    <property type="entry name" value="Pept_C1"/>
    <property type="match status" value="1"/>
</dbReference>
<dbReference type="InterPro" id="IPR000668">
    <property type="entry name" value="Peptidase_C1A_C"/>
</dbReference>
<dbReference type="HOGENOM" id="CLU_012184_1_2_1"/>
<evidence type="ECO:0000256" key="6">
    <source>
        <dbReference type="ARBA" id="ARBA00023157"/>
    </source>
</evidence>
<evidence type="ECO:0000256" key="5">
    <source>
        <dbReference type="ARBA" id="ARBA00023145"/>
    </source>
</evidence>
<feature type="signal peptide" evidence="7">
    <location>
        <begin position="1"/>
        <end position="19"/>
    </location>
</feature>
<dbReference type="PhylomeDB" id="E9GQP9"/>
<evidence type="ECO:0000313" key="11">
    <source>
        <dbReference type="Proteomes" id="UP000000305"/>
    </source>
</evidence>
<keyword evidence="2" id="KW-0645">Protease</keyword>
<dbReference type="CDD" id="cd02248">
    <property type="entry name" value="Peptidase_C1A"/>
    <property type="match status" value="1"/>
</dbReference>
<dbReference type="eggNOG" id="KOG1543">
    <property type="taxonomic scope" value="Eukaryota"/>
</dbReference>
<dbReference type="Gene3D" id="3.90.70.10">
    <property type="entry name" value="Cysteine proteinases"/>
    <property type="match status" value="1"/>
</dbReference>
<protein>
    <recommendedName>
        <fullName evidence="12">Peptidase C1A papain C-terminal domain-containing protein</fullName>
    </recommendedName>
</protein>
<dbReference type="GO" id="GO:0051603">
    <property type="term" value="P:proteolysis involved in protein catabolic process"/>
    <property type="evidence" value="ECO:0000318"/>
    <property type="project" value="GO_Central"/>
</dbReference>
<keyword evidence="6" id="KW-1015">Disulfide bond</keyword>
<evidence type="ECO:0000256" key="1">
    <source>
        <dbReference type="ARBA" id="ARBA00008455"/>
    </source>
</evidence>
<evidence type="ECO:0000313" key="10">
    <source>
        <dbReference type="EMBL" id="EFX78292.1"/>
    </source>
</evidence>
<organism evidence="10 11">
    <name type="scientific">Daphnia pulex</name>
    <name type="common">Water flea</name>
    <dbReference type="NCBI Taxonomy" id="6669"/>
    <lineage>
        <taxon>Eukaryota</taxon>
        <taxon>Metazoa</taxon>
        <taxon>Ecdysozoa</taxon>
        <taxon>Arthropoda</taxon>
        <taxon>Crustacea</taxon>
        <taxon>Branchiopoda</taxon>
        <taxon>Diplostraca</taxon>
        <taxon>Cladocera</taxon>
        <taxon>Anomopoda</taxon>
        <taxon>Daphniidae</taxon>
        <taxon>Daphnia</taxon>
    </lineage>
</organism>
<dbReference type="OrthoDB" id="6364763at2759"/>
<dbReference type="PANTHER" id="PTHR12411">
    <property type="entry name" value="CYSTEINE PROTEASE FAMILY C1-RELATED"/>
    <property type="match status" value="1"/>
</dbReference>
<dbReference type="InterPro" id="IPR000169">
    <property type="entry name" value="Pept_cys_AS"/>
</dbReference>
<dbReference type="PRINTS" id="PR00705">
    <property type="entry name" value="PAPAIN"/>
</dbReference>
<dbReference type="GO" id="GO:0004197">
    <property type="term" value="F:cysteine-type endopeptidase activity"/>
    <property type="evidence" value="ECO:0000318"/>
    <property type="project" value="GO_Central"/>
</dbReference>
<keyword evidence="5" id="KW-0865">Zymogen</keyword>
<comment type="similarity">
    <text evidence="1">Belongs to the peptidase C1 family.</text>
</comment>
<evidence type="ECO:0000256" key="2">
    <source>
        <dbReference type="ARBA" id="ARBA00022670"/>
    </source>
</evidence>
<evidence type="ECO:0008006" key="12">
    <source>
        <dbReference type="Google" id="ProtNLM"/>
    </source>
</evidence>
<dbReference type="InterPro" id="IPR025660">
    <property type="entry name" value="Pept_his_AS"/>
</dbReference>
<accession>E9GQP9</accession>
<feature type="chain" id="PRO_5018776282" description="Peptidase C1A papain C-terminal domain-containing protein" evidence="7">
    <location>
        <begin position="20"/>
        <end position="328"/>
    </location>
</feature>
<evidence type="ECO:0000256" key="3">
    <source>
        <dbReference type="ARBA" id="ARBA00022801"/>
    </source>
</evidence>
<proteinExistence type="inferred from homology"/>
<dbReference type="GO" id="GO:0005764">
    <property type="term" value="C:lysosome"/>
    <property type="evidence" value="ECO:0000318"/>
    <property type="project" value="GO_Central"/>
</dbReference>
<dbReference type="FunFam" id="3.90.70.10:FF:000332">
    <property type="entry name" value="Cathepsin L1"/>
    <property type="match status" value="1"/>
</dbReference>
<dbReference type="Proteomes" id="UP000000305">
    <property type="component" value="Unassembled WGS sequence"/>
</dbReference>
<evidence type="ECO:0000259" key="9">
    <source>
        <dbReference type="SMART" id="SM00848"/>
    </source>
</evidence>
<dbReference type="PROSITE" id="PS00640">
    <property type="entry name" value="THIOL_PROTEASE_ASN"/>
    <property type="match status" value="1"/>
</dbReference>
<dbReference type="InterPro" id="IPR013201">
    <property type="entry name" value="Prot_inhib_I29"/>
</dbReference>
<keyword evidence="7" id="KW-0732">Signal</keyword>
<dbReference type="PROSITE" id="PS00139">
    <property type="entry name" value="THIOL_PROTEASE_CYS"/>
    <property type="match status" value="1"/>
</dbReference>
<reference evidence="10 11" key="1">
    <citation type="journal article" date="2011" name="Science">
        <title>The ecoresponsive genome of Daphnia pulex.</title>
        <authorList>
            <person name="Colbourne J.K."/>
            <person name="Pfrender M.E."/>
            <person name="Gilbert D."/>
            <person name="Thomas W.K."/>
            <person name="Tucker A."/>
            <person name="Oakley T.H."/>
            <person name="Tokishita S."/>
            <person name="Aerts A."/>
            <person name="Arnold G.J."/>
            <person name="Basu M.K."/>
            <person name="Bauer D.J."/>
            <person name="Caceres C.E."/>
            <person name="Carmel L."/>
            <person name="Casola C."/>
            <person name="Choi J.H."/>
            <person name="Detter J.C."/>
            <person name="Dong Q."/>
            <person name="Dusheyko S."/>
            <person name="Eads B.D."/>
            <person name="Frohlich T."/>
            <person name="Geiler-Samerotte K.A."/>
            <person name="Gerlach D."/>
            <person name="Hatcher P."/>
            <person name="Jogdeo S."/>
            <person name="Krijgsveld J."/>
            <person name="Kriventseva E.V."/>
            <person name="Kultz D."/>
            <person name="Laforsch C."/>
            <person name="Lindquist E."/>
            <person name="Lopez J."/>
            <person name="Manak J.R."/>
            <person name="Muller J."/>
            <person name="Pangilinan J."/>
            <person name="Patwardhan R.P."/>
            <person name="Pitluck S."/>
            <person name="Pritham E.J."/>
            <person name="Rechtsteiner A."/>
            <person name="Rho M."/>
            <person name="Rogozin I.B."/>
            <person name="Sakarya O."/>
            <person name="Salamov A."/>
            <person name="Schaack S."/>
            <person name="Shapiro H."/>
            <person name="Shiga Y."/>
            <person name="Skalitzky C."/>
            <person name="Smith Z."/>
            <person name="Souvorov A."/>
            <person name="Sung W."/>
            <person name="Tang Z."/>
            <person name="Tsuchiya D."/>
            <person name="Tu H."/>
            <person name="Vos H."/>
            <person name="Wang M."/>
            <person name="Wolf Y.I."/>
            <person name="Yamagata H."/>
            <person name="Yamada T."/>
            <person name="Ye Y."/>
            <person name="Shaw J.R."/>
            <person name="Andrews J."/>
            <person name="Crease T.J."/>
            <person name="Tang H."/>
            <person name="Lucas S.M."/>
            <person name="Robertson H.M."/>
            <person name="Bork P."/>
            <person name="Koonin E.V."/>
            <person name="Zdobnov E.M."/>
            <person name="Grigoriev I.V."/>
            <person name="Lynch M."/>
            <person name="Boore J.L."/>
        </authorList>
    </citation>
    <scope>NUCLEOTIDE SEQUENCE [LARGE SCALE GENOMIC DNA]</scope>
</reference>
<dbReference type="FunCoup" id="E9GQP9">
    <property type="interactions" value="106"/>
</dbReference>
<dbReference type="AlphaFoldDB" id="E9GQP9"/>
<evidence type="ECO:0000256" key="4">
    <source>
        <dbReference type="ARBA" id="ARBA00022807"/>
    </source>
</evidence>
<dbReference type="InterPro" id="IPR025661">
    <property type="entry name" value="Pept_asp_AS"/>
</dbReference>
<evidence type="ECO:0000256" key="7">
    <source>
        <dbReference type="SAM" id="SignalP"/>
    </source>
</evidence>